<dbReference type="AlphaFoldDB" id="A0A1E5UUR1"/>
<gene>
    <name evidence="2" type="ORF">BAE44_0022353</name>
</gene>
<accession>A0A1E5UUR1</accession>
<dbReference type="OrthoDB" id="585457at2759"/>
<dbReference type="InterPro" id="IPR005174">
    <property type="entry name" value="KIB1-4_b-propeller"/>
</dbReference>
<sequence length="233" mass="25759">MHAGAPPAGLPYCCGTSWGWLALVDDQRSPTRLVLWEPISNAEIPLPCLSRLGRVFLSDDPITSSNWTGIATQRKGLIGQTALVWRPGAAAWTMMYGQGTYEIEAITFHGGKVYYIDCTTDIIICDLVTAGSDDLPPECTRIYHVQSVGNKLCRCDSLHPVCAVHLVACNGDLLLVVLRSRDHPSWAEVYKPEWTSELYRRVELRERVMDLGDYSALAVLGQPWTHLCSLGKG</sequence>
<dbReference type="Proteomes" id="UP000095767">
    <property type="component" value="Unassembled WGS sequence"/>
</dbReference>
<proteinExistence type="predicted"/>
<dbReference type="Pfam" id="PF03478">
    <property type="entry name" value="Beta-prop_KIB1-4"/>
    <property type="match status" value="1"/>
</dbReference>
<reference evidence="2 3" key="1">
    <citation type="submission" date="2016-09" db="EMBL/GenBank/DDBJ databases">
        <title>The draft genome of Dichanthelium oligosanthes: A C3 panicoid grass species.</title>
        <authorList>
            <person name="Studer A.J."/>
            <person name="Schnable J.C."/>
            <person name="Brutnell T.P."/>
        </authorList>
    </citation>
    <scope>NUCLEOTIDE SEQUENCE [LARGE SCALE GENOMIC DNA]</scope>
    <source>
        <strain evidence="3">cv. Kellogg 1175</strain>
        <tissue evidence="2">Leaf</tissue>
    </source>
</reference>
<organism evidence="2 3">
    <name type="scientific">Dichanthelium oligosanthes</name>
    <dbReference type="NCBI Taxonomy" id="888268"/>
    <lineage>
        <taxon>Eukaryota</taxon>
        <taxon>Viridiplantae</taxon>
        <taxon>Streptophyta</taxon>
        <taxon>Embryophyta</taxon>
        <taxon>Tracheophyta</taxon>
        <taxon>Spermatophyta</taxon>
        <taxon>Magnoliopsida</taxon>
        <taxon>Liliopsida</taxon>
        <taxon>Poales</taxon>
        <taxon>Poaceae</taxon>
        <taxon>PACMAD clade</taxon>
        <taxon>Panicoideae</taxon>
        <taxon>Panicodae</taxon>
        <taxon>Paniceae</taxon>
        <taxon>Dichantheliinae</taxon>
        <taxon>Dichanthelium</taxon>
    </lineage>
</organism>
<evidence type="ECO:0000313" key="3">
    <source>
        <dbReference type="Proteomes" id="UP000095767"/>
    </source>
</evidence>
<protein>
    <recommendedName>
        <fullName evidence="1">KIB1-4 beta-propeller domain-containing protein</fullName>
    </recommendedName>
</protein>
<comment type="caution">
    <text evidence="2">The sequence shown here is derived from an EMBL/GenBank/DDBJ whole genome shotgun (WGS) entry which is preliminary data.</text>
</comment>
<feature type="domain" description="KIB1-4 beta-propeller" evidence="1">
    <location>
        <begin position="11"/>
        <end position="217"/>
    </location>
</feature>
<evidence type="ECO:0000259" key="1">
    <source>
        <dbReference type="Pfam" id="PF03478"/>
    </source>
</evidence>
<dbReference type="PANTHER" id="PTHR36901:SF2">
    <property type="entry name" value="OS10G0520400 PROTEIN"/>
    <property type="match status" value="1"/>
</dbReference>
<dbReference type="PANTHER" id="PTHR36901">
    <property type="entry name" value="F-BOX DOMAIN CONTAINING PROTEIN, EXPRESSED-RELATED"/>
    <property type="match status" value="1"/>
</dbReference>
<dbReference type="EMBL" id="LWDX02062421">
    <property type="protein sequence ID" value="OEL16629.1"/>
    <property type="molecule type" value="Genomic_DNA"/>
</dbReference>
<keyword evidence="3" id="KW-1185">Reference proteome</keyword>
<name>A0A1E5UUR1_9POAL</name>
<evidence type="ECO:0000313" key="2">
    <source>
        <dbReference type="EMBL" id="OEL16629.1"/>
    </source>
</evidence>